<dbReference type="Proteomes" id="UP000238479">
    <property type="component" value="Chromosome 3"/>
</dbReference>
<keyword evidence="2" id="KW-1185">Reference proteome</keyword>
<sequence>MLLSEVDPSIPHSSWRIVDGSQITYRLKVNFHCSRDSLGSRKNIVIYDCNEITVSIKRLML</sequence>
<organism evidence="1 2">
    <name type="scientific">Rosa chinensis</name>
    <name type="common">China rose</name>
    <dbReference type="NCBI Taxonomy" id="74649"/>
    <lineage>
        <taxon>Eukaryota</taxon>
        <taxon>Viridiplantae</taxon>
        <taxon>Streptophyta</taxon>
        <taxon>Embryophyta</taxon>
        <taxon>Tracheophyta</taxon>
        <taxon>Spermatophyta</taxon>
        <taxon>Magnoliopsida</taxon>
        <taxon>eudicotyledons</taxon>
        <taxon>Gunneridae</taxon>
        <taxon>Pentapetalae</taxon>
        <taxon>rosids</taxon>
        <taxon>fabids</taxon>
        <taxon>Rosales</taxon>
        <taxon>Rosaceae</taxon>
        <taxon>Rosoideae</taxon>
        <taxon>Rosoideae incertae sedis</taxon>
        <taxon>Rosa</taxon>
    </lineage>
</organism>
<proteinExistence type="predicted"/>
<dbReference type="Gramene" id="PRQ42220">
    <property type="protein sequence ID" value="PRQ42220"/>
    <property type="gene ID" value="RchiOBHm_Chr3g0455251"/>
</dbReference>
<gene>
    <name evidence="1" type="ORF">RchiOBHm_Chr3g0455251</name>
</gene>
<evidence type="ECO:0000313" key="1">
    <source>
        <dbReference type="EMBL" id="PRQ42220.1"/>
    </source>
</evidence>
<protein>
    <submittedName>
        <fullName evidence="1">Uncharacterized protein</fullName>
    </submittedName>
</protein>
<comment type="caution">
    <text evidence="1">The sequence shown here is derived from an EMBL/GenBank/DDBJ whole genome shotgun (WGS) entry which is preliminary data.</text>
</comment>
<reference evidence="1 2" key="1">
    <citation type="journal article" date="2018" name="Nat. Genet.">
        <title>The Rosa genome provides new insights in the design of modern roses.</title>
        <authorList>
            <person name="Bendahmane M."/>
        </authorList>
    </citation>
    <scope>NUCLEOTIDE SEQUENCE [LARGE SCALE GENOMIC DNA]</scope>
    <source>
        <strain evidence="2">cv. Old Blush</strain>
    </source>
</reference>
<dbReference type="AlphaFoldDB" id="A0A2P6R725"/>
<evidence type="ECO:0000313" key="2">
    <source>
        <dbReference type="Proteomes" id="UP000238479"/>
    </source>
</evidence>
<dbReference type="EMBL" id="PDCK01000041">
    <property type="protein sequence ID" value="PRQ42220.1"/>
    <property type="molecule type" value="Genomic_DNA"/>
</dbReference>
<accession>A0A2P6R725</accession>
<name>A0A2P6R725_ROSCH</name>